<comment type="caution">
    <text evidence="1">The sequence shown here is derived from an EMBL/GenBank/DDBJ whole genome shotgun (WGS) entry which is preliminary data.</text>
</comment>
<dbReference type="AlphaFoldDB" id="A0A645EH61"/>
<gene>
    <name evidence="1" type="ORF">SDC9_147808</name>
</gene>
<proteinExistence type="predicted"/>
<accession>A0A645EH61</accession>
<name>A0A645EH61_9ZZZZ</name>
<sequence>MMFLSMLKASGSYSSLDRWVPQGDRLAPQVIHRPCTLEVSTLWYFTRLSLPVLWSWSSVSTAMGEGSLPYMSVLPSCAQVVYSNCTTANTGLPFTPSTLASGTVSSEVPSGASEKYWRSLPATVASTMGLLLMST</sequence>
<organism evidence="1">
    <name type="scientific">bioreactor metagenome</name>
    <dbReference type="NCBI Taxonomy" id="1076179"/>
    <lineage>
        <taxon>unclassified sequences</taxon>
        <taxon>metagenomes</taxon>
        <taxon>ecological metagenomes</taxon>
    </lineage>
</organism>
<evidence type="ECO:0000313" key="1">
    <source>
        <dbReference type="EMBL" id="MPN00612.1"/>
    </source>
</evidence>
<protein>
    <submittedName>
        <fullName evidence="1">Uncharacterized protein</fullName>
    </submittedName>
</protein>
<reference evidence="1" key="1">
    <citation type="submission" date="2019-08" db="EMBL/GenBank/DDBJ databases">
        <authorList>
            <person name="Kucharzyk K."/>
            <person name="Murdoch R.W."/>
            <person name="Higgins S."/>
            <person name="Loffler F."/>
        </authorList>
    </citation>
    <scope>NUCLEOTIDE SEQUENCE</scope>
</reference>
<dbReference type="EMBL" id="VSSQ01046643">
    <property type="protein sequence ID" value="MPN00612.1"/>
    <property type="molecule type" value="Genomic_DNA"/>
</dbReference>